<accession>A0AAP5IBX1</accession>
<keyword evidence="3" id="KW-1185">Reference proteome</keyword>
<name>A0AAP5IBX1_9CYAN</name>
<keyword evidence="1" id="KW-0732">Signal</keyword>
<dbReference type="AlphaFoldDB" id="A0AAP5IBX1"/>
<organism evidence="2 3">
    <name type="scientific">Aetokthonos hydrillicola Thurmond2011</name>
    <dbReference type="NCBI Taxonomy" id="2712845"/>
    <lineage>
        <taxon>Bacteria</taxon>
        <taxon>Bacillati</taxon>
        <taxon>Cyanobacteriota</taxon>
        <taxon>Cyanophyceae</taxon>
        <taxon>Nostocales</taxon>
        <taxon>Hapalosiphonaceae</taxon>
        <taxon>Aetokthonos</taxon>
    </lineage>
</organism>
<reference evidence="3" key="1">
    <citation type="journal article" date="2021" name="Science">
        <title>Hunting the eagle killer: A cyanobacterial neurotoxin causes vacuolar myelinopathy.</title>
        <authorList>
            <person name="Breinlinger S."/>
            <person name="Phillips T.J."/>
            <person name="Haram B.N."/>
            <person name="Mares J."/>
            <person name="Martinez Yerena J.A."/>
            <person name="Hrouzek P."/>
            <person name="Sobotka R."/>
            <person name="Henderson W.M."/>
            <person name="Schmieder P."/>
            <person name="Williams S.M."/>
            <person name="Lauderdale J.D."/>
            <person name="Wilde H.D."/>
            <person name="Gerrin W."/>
            <person name="Kust A."/>
            <person name="Washington J.W."/>
            <person name="Wagner C."/>
            <person name="Geier B."/>
            <person name="Liebeke M."/>
            <person name="Enke H."/>
            <person name="Niedermeyer T.H.J."/>
            <person name="Wilde S.B."/>
        </authorList>
    </citation>
    <scope>NUCLEOTIDE SEQUENCE [LARGE SCALE GENOMIC DNA]</scope>
    <source>
        <strain evidence="3">Thurmond2011</strain>
    </source>
</reference>
<evidence type="ECO:0008006" key="4">
    <source>
        <dbReference type="Google" id="ProtNLM"/>
    </source>
</evidence>
<sequence>MINWQVGLMLRVAVLVSSLPIALSTVLAKDAKAVDSTDTNRTVVVLFSGFGEVTFTGLNTVNQDLQAQLGTNPDKPFSSQVFPDYALDEASNYVKSFNDIKNLVVIGDGLGGSSAYDLAKTVQPAPVNLLVEANAIGRPSLDQAVNINQFEQILQGGGFTDVEQKANDIFQNRQSINFRESEIQFLSLAQSQNFQNVSLLGALNVIKQFFPVVDLSTPPVNVNQGINYFYTSAPTEVQGIKNIKGFTNIDVNQLLGDPNLSNITSIKVVQDGIGTAVKDVVDQRKSVPEAPSILGNLIGAISAGLLIMKHKQKRLASRKTAPVCRSINVASS</sequence>
<feature type="chain" id="PRO_5042837961" description="PEP-CTERM sorting domain-containing protein" evidence="1">
    <location>
        <begin position="29"/>
        <end position="332"/>
    </location>
</feature>
<dbReference type="Proteomes" id="UP000667802">
    <property type="component" value="Unassembled WGS sequence"/>
</dbReference>
<evidence type="ECO:0000313" key="2">
    <source>
        <dbReference type="EMBL" id="MDR9898334.1"/>
    </source>
</evidence>
<comment type="caution">
    <text evidence="2">The sequence shown here is derived from an EMBL/GenBank/DDBJ whole genome shotgun (WGS) entry which is preliminary data.</text>
</comment>
<dbReference type="RefSeq" id="WP_208349652.1">
    <property type="nucleotide sequence ID" value="NZ_JAALHA020000017.1"/>
</dbReference>
<protein>
    <recommendedName>
        <fullName evidence="4">PEP-CTERM sorting domain-containing protein</fullName>
    </recommendedName>
</protein>
<proteinExistence type="predicted"/>
<gene>
    <name evidence="2" type="ORF">G7B40_027795</name>
</gene>
<dbReference type="EMBL" id="JAALHA020000017">
    <property type="protein sequence ID" value="MDR9898334.1"/>
    <property type="molecule type" value="Genomic_DNA"/>
</dbReference>
<evidence type="ECO:0000256" key="1">
    <source>
        <dbReference type="SAM" id="SignalP"/>
    </source>
</evidence>
<evidence type="ECO:0000313" key="3">
    <source>
        <dbReference type="Proteomes" id="UP000667802"/>
    </source>
</evidence>
<feature type="signal peptide" evidence="1">
    <location>
        <begin position="1"/>
        <end position="28"/>
    </location>
</feature>